<dbReference type="InterPro" id="IPR004090">
    <property type="entry name" value="Chemotax_Me-accpt_rcpt"/>
</dbReference>
<keyword evidence="5 10" id="KW-1133">Transmembrane helix</keyword>
<dbReference type="Pfam" id="PF00672">
    <property type="entry name" value="HAMP"/>
    <property type="match status" value="1"/>
</dbReference>
<feature type="region of interest" description="Disordered" evidence="9">
    <location>
        <begin position="480"/>
        <end position="515"/>
    </location>
</feature>
<dbReference type="InterPro" id="IPR051310">
    <property type="entry name" value="MCP_chemotaxis"/>
</dbReference>
<comment type="subcellular location">
    <subcellularLocation>
        <location evidence="1">Cell membrane</location>
        <topology evidence="1">Multi-pass membrane protein</topology>
    </subcellularLocation>
</comment>
<dbReference type="Pfam" id="PF17200">
    <property type="entry name" value="sCache_2"/>
    <property type="match status" value="1"/>
</dbReference>
<accession>E1RAZ2</accession>
<evidence type="ECO:0000256" key="2">
    <source>
        <dbReference type="ARBA" id="ARBA00022475"/>
    </source>
</evidence>
<dbReference type="GO" id="GO:0007165">
    <property type="term" value="P:signal transduction"/>
    <property type="evidence" value="ECO:0007669"/>
    <property type="project" value="UniProtKB-KW"/>
</dbReference>
<dbReference type="SMART" id="SM00283">
    <property type="entry name" value="MA"/>
    <property type="match status" value="1"/>
</dbReference>
<gene>
    <name evidence="13" type="ordered locus">Spirs_0366</name>
</gene>
<feature type="compositionally biased region" description="Low complexity" evidence="9">
    <location>
        <begin position="480"/>
        <end position="492"/>
    </location>
</feature>
<keyword evidence="2" id="KW-1003">Cell membrane</keyword>
<dbReference type="Gene3D" id="1.10.287.950">
    <property type="entry name" value="Methyl-accepting chemotaxis protein"/>
    <property type="match status" value="1"/>
</dbReference>
<keyword evidence="14" id="KW-1185">Reference proteome</keyword>
<name>E1RAZ2_SEDSS</name>
<dbReference type="Gene3D" id="3.30.450.20">
    <property type="entry name" value="PAS domain"/>
    <property type="match status" value="1"/>
</dbReference>
<dbReference type="eggNOG" id="COG4564">
    <property type="taxonomic scope" value="Bacteria"/>
</dbReference>
<evidence type="ECO:0000256" key="10">
    <source>
        <dbReference type="SAM" id="Phobius"/>
    </source>
</evidence>
<dbReference type="OrthoDB" id="2489132at2"/>
<evidence type="ECO:0000313" key="13">
    <source>
        <dbReference type="EMBL" id="ADK79522.1"/>
    </source>
</evidence>
<feature type="domain" description="HAMP" evidence="12">
    <location>
        <begin position="214"/>
        <end position="267"/>
    </location>
</feature>
<evidence type="ECO:0000259" key="11">
    <source>
        <dbReference type="PROSITE" id="PS50111"/>
    </source>
</evidence>
<dbReference type="EMBL" id="CP002116">
    <property type="protein sequence ID" value="ADK79522.1"/>
    <property type="molecule type" value="Genomic_DNA"/>
</dbReference>
<dbReference type="SUPFAM" id="SSF58104">
    <property type="entry name" value="Methyl-accepting chemotaxis protein (MCP) signaling domain"/>
    <property type="match status" value="1"/>
</dbReference>
<keyword evidence="6 10" id="KW-0472">Membrane</keyword>
<evidence type="ECO:0000256" key="3">
    <source>
        <dbReference type="ARBA" id="ARBA00022500"/>
    </source>
</evidence>
<evidence type="ECO:0000256" key="7">
    <source>
        <dbReference type="ARBA" id="ARBA00029447"/>
    </source>
</evidence>
<dbReference type="Proteomes" id="UP000002318">
    <property type="component" value="Chromosome"/>
</dbReference>
<organism evidence="13 14">
    <name type="scientific">Sediminispirochaeta smaragdinae (strain DSM 11293 / JCM 15392 / SEBR 4228)</name>
    <name type="common">Spirochaeta smaragdinae</name>
    <dbReference type="NCBI Taxonomy" id="573413"/>
    <lineage>
        <taxon>Bacteria</taxon>
        <taxon>Pseudomonadati</taxon>
        <taxon>Spirochaetota</taxon>
        <taxon>Spirochaetia</taxon>
        <taxon>Spirochaetales</taxon>
        <taxon>Spirochaetaceae</taxon>
        <taxon>Sediminispirochaeta</taxon>
    </lineage>
</organism>
<dbReference type="InterPro" id="IPR003660">
    <property type="entry name" value="HAMP_dom"/>
</dbReference>
<dbReference type="InterPro" id="IPR004089">
    <property type="entry name" value="MCPsignal_dom"/>
</dbReference>
<dbReference type="GO" id="GO:0005886">
    <property type="term" value="C:plasma membrane"/>
    <property type="evidence" value="ECO:0007669"/>
    <property type="project" value="UniProtKB-SubCell"/>
</dbReference>
<evidence type="ECO:0000313" key="14">
    <source>
        <dbReference type="Proteomes" id="UP000002318"/>
    </source>
</evidence>
<dbReference type="Pfam" id="PF00015">
    <property type="entry name" value="MCPsignal"/>
    <property type="match status" value="1"/>
</dbReference>
<dbReference type="SMART" id="SM01049">
    <property type="entry name" value="Cache_2"/>
    <property type="match status" value="1"/>
</dbReference>
<evidence type="ECO:0000256" key="9">
    <source>
        <dbReference type="SAM" id="MobiDB-lite"/>
    </source>
</evidence>
<dbReference type="PANTHER" id="PTHR43531">
    <property type="entry name" value="PROTEIN ICFG"/>
    <property type="match status" value="1"/>
</dbReference>
<evidence type="ECO:0000259" key="12">
    <source>
        <dbReference type="PROSITE" id="PS50885"/>
    </source>
</evidence>
<dbReference type="GO" id="GO:0004888">
    <property type="term" value="F:transmembrane signaling receptor activity"/>
    <property type="evidence" value="ECO:0007669"/>
    <property type="project" value="InterPro"/>
</dbReference>
<dbReference type="GO" id="GO:0006935">
    <property type="term" value="P:chemotaxis"/>
    <property type="evidence" value="ECO:0007669"/>
    <property type="project" value="UniProtKB-KW"/>
</dbReference>
<dbReference type="PRINTS" id="PR00260">
    <property type="entry name" value="CHEMTRNSDUCR"/>
</dbReference>
<feature type="transmembrane region" description="Helical" evidence="10">
    <location>
        <begin position="194"/>
        <end position="212"/>
    </location>
</feature>
<dbReference type="CDD" id="cd06225">
    <property type="entry name" value="HAMP"/>
    <property type="match status" value="1"/>
</dbReference>
<comment type="similarity">
    <text evidence="7">Belongs to the methyl-accepting chemotaxis (MCP) protein family.</text>
</comment>
<dbReference type="RefSeq" id="WP_013252986.1">
    <property type="nucleotide sequence ID" value="NC_014364.1"/>
</dbReference>
<keyword evidence="4 10" id="KW-0812">Transmembrane</keyword>
<dbReference type="SMART" id="SM00304">
    <property type="entry name" value="HAMP"/>
    <property type="match status" value="1"/>
</dbReference>
<protein>
    <submittedName>
        <fullName evidence="13">Methyl-accepting chemotaxis sensory transducer with Cache sensor</fullName>
    </submittedName>
</protein>
<dbReference type="InterPro" id="IPR033480">
    <property type="entry name" value="sCache_2"/>
</dbReference>
<dbReference type="HOGENOM" id="CLU_000445_107_21_12"/>
<dbReference type="AlphaFoldDB" id="E1RAZ2"/>
<dbReference type="STRING" id="573413.Spirs_0366"/>
<dbReference type="eggNOG" id="COG0840">
    <property type="taxonomic scope" value="Bacteria"/>
</dbReference>
<evidence type="ECO:0000256" key="6">
    <source>
        <dbReference type="ARBA" id="ARBA00023136"/>
    </source>
</evidence>
<keyword evidence="3" id="KW-0145">Chemotaxis</keyword>
<feature type="transmembrane region" description="Helical" evidence="10">
    <location>
        <begin position="6"/>
        <end position="29"/>
    </location>
</feature>
<proteinExistence type="inferred from homology"/>
<evidence type="ECO:0000256" key="1">
    <source>
        <dbReference type="ARBA" id="ARBA00004651"/>
    </source>
</evidence>
<dbReference type="PROSITE" id="PS50111">
    <property type="entry name" value="CHEMOTAXIS_TRANSDUC_2"/>
    <property type="match status" value="1"/>
</dbReference>
<keyword evidence="8" id="KW-0807">Transducer</keyword>
<reference evidence="13 14" key="1">
    <citation type="journal article" date="2010" name="Stand. Genomic Sci.">
        <title>Complete genome sequence of Spirochaeta smaragdinae type strain (SEBR 4228).</title>
        <authorList>
            <person name="Mavromatis K."/>
            <person name="Yasawong M."/>
            <person name="Chertkov O."/>
            <person name="Lapidus A."/>
            <person name="Lucas S."/>
            <person name="Nolan M."/>
            <person name="Del Rio T.G."/>
            <person name="Tice H."/>
            <person name="Cheng J.F."/>
            <person name="Pitluck S."/>
            <person name="Liolios K."/>
            <person name="Ivanova N."/>
            <person name="Tapia R."/>
            <person name="Han C."/>
            <person name="Bruce D."/>
            <person name="Goodwin L."/>
            <person name="Pati A."/>
            <person name="Chen A."/>
            <person name="Palaniappan K."/>
            <person name="Land M."/>
            <person name="Hauser L."/>
            <person name="Chang Y.J."/>
            <person name="Jeffries C.D."/>
            <person name="Detter J.C."/>
            <person name="Rohde M."/>
            <person name="Brambilla E."/>
            <person name="Spring S."/>
            <person name="Goker M."/>
            <person name="Sikorski J."/>
            <person name="Woyke T."/>
            <person name="Bristow J."/>
            <person name="Eisen J.A."/>
            <person name="Markowitz V."/>
            <person name="Hugenholtz P."/>
            <person name="Klenk H.P."/>
            <person name="Kyrpides N.C."/>
        </authorList>
    </citation>
    <scope>NUCLEOTIDE SEQUENCE [LARGE SCALE GENOMIC DNA]</scope>
    <source>
        <strain evidence="14">DSM 11293 / JCM 15392 / SEBR 4228</strain>
    </source>
</reference>
<evidence type="ECO:0000256" key="4">
    <source>
        <dbReference type="ARBA" id="ARBA00022692"/>
    </source>
</evidence>
<dbReference type="PROSITE" id="PS50885">
    <property type="entry name" value="HAMP"/>
    <property type="match status" value="1"/>
</dbReference>
<evidence type="ECO:0000256" key="5">
    <source>
        <dbReference type="ARBA" id="ARBA00022989"/>
    </source>
</evidence>
<evidence type="ECO:0000256" key="8">
    <source>
        <dbReference type="PROSITE-ProRule" id="PRU00284"/>
    </source>
</evidence>
<feature type="domain" description="Methyl-accepting transducer" evidence="11">
    <location>
        <begin position="272"/>
        <end position="487"/>
    </location>
</feature>
<dbReference type="PANTHER" id="PTHR43531:SF11">
    <property type="entry name" value="METHYL-ACCEPTING CHEMOTAXIS PROTEIN 3"/>
    <property type="match status" value="1"/>
</dbReference>
<sequence>MKKQSFAWKLIIIVSTLLLISLLISDILFIRTFRTSIYQEKRESLTRLVDAAMGIINYAAEKETSGALSREDAQDMAKELLAHFTYGKDRMDYFWINNMQQIMVMHPYRPELDGTDISGLKDPTGVPIFQKMVDVVNQSGKGFVEYSWQYYNEKGRIEPKLSYVADFKPWGWIIGTGIYIDDIEKTIIAIATRIAGVTIIFLLVAIIFIYLISRAMAGPLVRFATIAKDIAEGDLLVDVPTLKRNDELGTLASALGQMVEQVGNIILEVQEAAAQVRIGSDQVNYSAQDLSRGTTEQASSMEEISSSIEEMVANMRQTAKNAKATDSIAQKAATSAGESGKAVGKTVEAMNAIAEKVSLIEEIARQTNMLSLNAAIEAARAGESGKGFAVVAAEVRKLAERSRYAANQIGELIESSVRIAEQAGTAIDDLVPEIMNTSKLVREISAATEEQENSASQIGKGVEQLDRIVQDNAAASEELAASAEELSAQAEQMHAATDYFQVDRNDAIEEEQEED</sequence>
<dbReference type="KEGG" id="ssm:Spirs_0366"/>